<dbReference type="EC" id="1.-.-.-" evidence="4"/>
<dbReference type="SUPFAM" id="SSF55347">
    <property type="entry name" value="Glyceraldehyde-3-phosphate dehydrogenase-like, C-terminal domain"/>
    <property type="match status" value="1"/>
</dbReference>
<dbReference type="GO" id="GO:0000166">
    <property type="term" value="F:nucleotide binding"/>
    <property type="evidence" value="ECO:0007669"/>
    <property type="project" value="InterPro"/>
</dbReference>
<dbReference type="SUPFAM" id="SSF51735">
    <property type="entry name" value="NAD(P)-binding Rossmann-fold domains"/>
    <property type="match status" value="1"/>
</dbReference>
<evidence type="ECO:0000256" key="1">
    <source>
        <dbReference type="ARBA" id="ARBA00023002"/>
    </source>
</evidence>
<reference evidence="5" key="1">
    <citation type="submission" date="2017-05" db="EMBL/GenBank/DDBJ databases">
        <authorList>
            <person name="Rodrigo-Torres L."/>
            <person name="Arahal R. D."/>
            <person name="Lucena T."/>
        </authorList>
    </citation>
    <scope>NUCLEOTIDE SEQUENCE [LARGE SCALE GENOMIC DNA]</scope>
    <source>
        <strain evidence="5">CECT 8621</strain>
    </source>
</reference>
<evidence type="ECO:0000259" key="2">
    <source>
        <dbReference type="Pfam" id="PF01408"/>
    </source>
</evidence>
<dbReference type="InterPro" id="IPR050463">
    <property type="entry name" value="Gfo/Idh/MocA_oxidrdct_glycsds"/>
</dbReference>
<dbReference type="InterPro" id="IPR000683">
    <property type="entry name" value="Gfo/Idh/MocA-like_OxRdtase_N"/>
</dbReference>
<evidence type="ECO:0000313" key="4">
    <source>
        <dbReference type="EMBL" id="SMX31585.1"/>
    </source>
</evidence>
<dbReference type="EMBL" id="FXYE01000001">
    <property type="protein sequence ID" value="SMX31585.1"/>
    <property type="molecule type" value="Genomic_DNA"/>
</dbReference>
<name>A0A238JM66_9RHOB</name>
<keyword evidence="1 4" id="KW-0560">Oxidoreductase</keyword>
<gene>
    <name evidence="4" type="primary">ydgJ</name>
    <name evidence="4" type="ORF">COL8621_00524</name>
</gene>
<keyword evidence="5" id="KW-1185">Reference proteome</keyword>
<organism evidence="4 5">
    <name type="scientific">Actibacterium lipolyticum</name>
    <dbReference type="NCBI Taxonomy" id="1524263"/>
    <lineage>
        <taxon>Bacteria</taxon>
        <taxon>Pseudomonadati</taxon>
        <taxon>Pseudomonadota</taxon>
        <taxon>Alphaproteobacteria</taxon>
        <taxon>Rhodobacterales</taxon>
        <taxon>Roseobacteraceae</taxon>
        <taxon>Actibacterium</taxon>
    </lineage>
</organism>
<dbReference type="OrthoDB" id="9768836at2"/>
<dbReference type="InterPro" id="IPR055170">
    <property type="entry name" value="GFO_IDH_MocA-like_dom"/>
</dbReference>
<dbReference type="Proteomes" id="UP000202922">
    <property type="component" value="Unassembled WGS sequence"/>
</dbReference>
<proteinExistence type="predicted"/>
<dbReference type="Gene3D" id="3.30.360.10">
    <property type="entry name" value="Dihydrodipicolinate Reductase, domain 2"/>
    <property type="match status" value="1"/>
</dbReference>
<dbReference type="PANTHER" id="PTHR43818:SF11">
    <property type="entry name" value="BCDNA.GH03377"/>
    <property type="match status" value="1"/>
</dbReference>
<evidence type="ECO:0000313" key="5">
    <source>
        <dbReference type="Proteomes" id="UP000202922"/>
    </source>
</evidence>
<dbReference type="AlphaFoldDB" id="A0A238JM66"/>
<dbReference type="Gene3D" id="3.40.50.720">
    <property type="entry name" value="NAD(P)-binding Rossmann-like Domain"/>
    <property type="match status" value="1"/>
</dbReference>
<sequence>MTTGNGLKLAAIGVDHGHIFGMLGNMVAQGCSITHWWTERDWALTDKFTETYPDLVRVSDRNAILDGPDVDMVLIAAVPEDRAALAIEAMKAGKDVMVDKPGCTTLAQLAEIQETVAQTGRIWTVNFSERFQVPCVAKAEELVAQGAIGNVIQTIGMGPHKQNLHTRPDWFFERPRYGGILTDIGSHQIDQFLFFTGSTEAKIKHAMVANKSLPQHPGVQDFGEVVLEGNKGHGYVRVDWFTPKGLPMWGDGRLTILGDAGYIELRKYIDLANGNRGDQLLLANQDGAEMIDCREVPLTYFPRICADIRNRTETAVSQAHTFRVMDLTIRAQMLAEGEAP</sequence>
<feature type="domain" description="GFO/IDH/MocA-like oxidoreductase" evidence="3">
    <location>
        <begin position="137"/>
        <end position="264"/>
    </location>
</feature>
<dbReference type="PANTHER" id="PTHR43818">
    <property type="entry name" value="BCDNA.GH03377"/>
    <property type="match status" value="1"/>
</dbReference>
<dbReference type="Pfam" id="PF22725">
    <property type="entry name" value="GFO_IDH_MocA_C3"/>
    <property type="match status" value="1"/>
</dbReference>
<dbReference type="InterPro" id="IPR036291">
    <property type="entry name" value="NAD(P)-bd_dom_sf"/>
</dbReference>
<feature type="domain" description="Gfo/Idh/MocA-like oxidoreductase N-terminal" evidence="2">
    <location>
        <begin position="58"/>
        <end position="127"/>
    </location>
</feature>
<dbReference type="RefSeq" id="WP_093965765.1">
    <property type="nucleotide sequence ID" value="NZ_FXYE01000001.1"/>
</dbReference>
<dbReference type="GO" id="GO:0016491">
    <property type="term" value="F:oxidoreductase activity"/>
    <property type="evidence" value="ECO:0007669"/>
    <property type="project" value="UniProtKB-KW"/>
</dbReference>
<protein>
    <submittedName>
        <fullName evidence="4">Putative oxidoreductase YdgJ</fullName>
        <ecNumber evidence="4">1.-.-.-</ecNumber>
    </submittedName>
</protein>
<evidence type="ECO:0000259" key="3">
    <source>
        <dbReference type="Pfam" id="PF22725"/>
    </source>
</evidence>
<accession>A0A238JM66</accession>
<dbReference type="Pfam" id="PF01408">
    <property type="entry name" value="GFO_IDH_MocA"/>
    <property type="match status" value="1"/>
</dbReference>